<dbReference type="Gene3D" id="3.40.50.2000">
    <property type="entry name" value="Glycogen Phosphorylase B"/>
    <property type="match status" value="2"/>
</dbReference>
<accession>A0A931J8E6</accession>
<dbReference type="InterPro" id="IPR028098">
    <property type="entry name" value="Glyco_trans_4-like_N"/>
</dbReference>
<reference evidence="2" key="1">
    <citation type="submission" date="2020-12" db="EMBL/GenBank/DDBJ databases">
        <title>The genome sequence of Inhella sp. 1Y17.</title>
        <authorList>
            <person name="Liu Y."/>
        </authorList>
    </citation>
    <scope>NUCLEOTIDE SEQUENCE</scope>
    <source>
        <strain evidence="2">1Y17</strain>
    </source>
</reference>
<proteinExistence type="predicted"/>
<keyword evidence="3" id="KW-1185">Reference proteome</keyword>
<sequence>MRILFVLHQFFPEFQGGTERVALNLAQMAQRAGHHVQVLACRVAPAQASPHAGLPGAQALVVEGVPVLLLDRRRLPATADHGFEVDEPLCAELQTWLAEQRFDLVHALHGMRMATALAAVQRCGLPLVWTLTDFFQACYRVNLIDVEGRPCTTGPQGGAACAQRCATPAWTPQGLADRHARAHALLAYAQVRVLPSAFVQRQIAQAFPGLECLVLPHGVDLLAMAHTPPVPRHDERFSLGFIGSLQKPKGVQLLLAALALRPDAPLRLSVAGAFHGDAAFEAGLRAQAAADPRIELLGPLDAKGVRHLLQELDLLCLPSLVPETYSLVLHEAAAAGVPALVSDRGAPAELVREQGSGAVVDSDEPHAWAAAFDACLTEPERLPAWRRAVRLPMRIEEEAFLYESLYRQAAGRA</sequence>
<dbReference type="Pfam" id="PF13439">
    <property type="entry name" value="Glyco_transf_4"/>
    <property type="match status" value="1"/>
</dbReference>
<name>A0A931J8E6_9BURK</name>
<dbReference type="PANTHER" id="PTHR45947:SF13">
    <property type="entry name" value="TRANSFERASE"/>
    <property type="match status" value="1"/>
</dbReference>
<gene>
    <name evidence="2" type="ORF">I7X39_13980</name>
</gene>
<evidence type="ECO:0000313" key="2">
    <source>
        <dbReference type="EMBL" id="MBH9578010.1"/>
    </source>
</evidence>
<dbReference type="Pfam" id="PF13692">
    <property type="entry name" value="Glyco_trans_1_4"/>
    <property type="match status" value="1"/>
</dbReference>
<feature type="domain" description="Glycosyltransferase subfamily 4-like N-terminal" evidence="1">
    <location>
        <begin position="16"/>
        <end position="221"/>
    </location>
</feature>
<evidence type="ECO:0000259" key="1">
    <source>
        <dbReference type="Pfam" id="PF13439"/>
    </source>
</evidence>
<organism evidence="2 3">
    <name type="scientific">Inhella proteolytica</name>
    <dbReference type="NCBI Taxonomy" id="2795029"/>
    <lineage>
        <taxon>Bacteria</taxon>
        <taxon>Pseudomonadati</taxon>
        <taxon>Pseudomonadota</taxon>
        <taxon>Betaproteobacteria</taxon>
        <taxon>Burkholderiales</taxon>
        <taxon>Sphaerotilaceae</taxon>
        <taxon>Inhella</taxon>
    </lineage>
</organism>
<comment type="caution">
    <text evidence="2">The sequence shown here is derived from an EMBL/GenBank/DDBJ whole genome shotgun (WGS) entry which is preliminary data.</text>
</comment>
<dbReference type="EMBL" id="JAEDAK010000009">
    <property type="protein sequence ID" value="MBH9578010.1"/>
    <property type="molecule type" value="Genomic_DNA"/>
</dbReference>
<dbReference type="Proteomes" id="UP000613266">
    <property type="component" value="Unassembled WGS sequence"/>
</dbReference>
<dbReference type="GO" id="GO:0016757">
    <property type="term" value="F:glycosyltransferase activity"/>
    <property type="evidence" value="ECO:0007669"/>
    <property type="project" value="TreeGrafter"/>
</dbReference>
<protein>
    <submittedName>
        <fullName evidence="2">Glycosyltransferase</fullName>
    </submittedName>
</protein>
<dbReference type="PANTHER" id="PTHR45947">
    <property type="entry name" value="SULFOQUINOVOSYL TRANSFERASE SQD2"/>
    <property type="match status" value="1"/>
</dbReference>
<dbReference type="RefSeq" id="WP_198111781.1">
    <property type="nucleotide sequence ID" value="NZ_JAEDAK010000009.1"/>
</dbReference>
<dbReference type="SUPFAM" id="SSF53756">
    <property type="entry name" value="UDP-Glycosyltransferase/glycogen phosphorylase"/>
    <property type="match status" value="1"/>
</dbReference>
<dbReference type="AlphaFoldDB" id="A0A931J8E6"/>
<dbReference type="InterPro" id="IPR050194">
    <property type="entry name" value="Glycosyltransferase_grp1"/>
</dbReference>
<evidence type="ECO:0000313" key="3">
    <source>
        <dbReference type="Proteomes" id="UP000613266"/>
    </source>
</evidence>